<keyword evidence="3" id="KW-0719">Serine esterase</keyword>
<dbReference type="InterPro" id="IPR000073">
    <property type="entry name" value="AB_hydrolase_1"/>
</dbReference>
<dbReference type="GO" id="GO:0016787">
    <property type="term" value="F:hydrolase activity"/>
    <property type="evidence" value="ECO:0007669"/>
    <property type="project" value="UniProtKB-KW"/>
</dbReference>
<feature type="compositionally biased region" description="Low complexity" evidence="6">
    <location>
        <begin position="1"/>
        <end position="14"/>
    </location>
</feature>
<comment type="similarity">
    <text evidence="1">Belongs to the AB hydrolase superfamily.</text>
</comment>
<comment type="caution">
    <text evidence="8">The sequence shown here is derived from an EMBL/GenBank/DDBJ whole genome shotgun (WGS) entry which is preliminary data.</text>
</comment>
<feature type="region of interest" description="Disordered" evidence="6">
    <location>
        <begin position="1"/>
        <end position="47"/>
    </location>
</feature>
<organism evidence="8 9">
    <name type="scientific">Georgenia halotolerans</name>
    <dbReference type="NCBI Taxonomy" id="3028317"/>
    <lineage>
        <taxon>Bacteria</taxon>
        <taxon>Bacillati</taxon>
        <taxon>Actinomycetota</taxon>
        <taxon>Actinomycetes</taxon>
        <taxon>Micrococcales</taxon>
        <taxon>Bogoriellaceae</taxon>
        <taxon>Georgenia</taxon>
    </lineage>
</organism>
<dbReference type="EMBL" id="JARACI010000847">
    <property type="protein sequence ID" value="MDD9206316.1"/>
    <property type="molecule type" value="Genomic_DNA"/>
</dbReference>
<evidence type="ECO:0000256" key="6">
    <source>
        <dbReference type="SAM" id="MobiDB-lite"/>
    </source>
</evidence>
<evidence type="ECO:0000256" key="3">
    <source>
        <dbReference type="ARBA" id="ARBA00022487"/>
    </source>
</evidence>
<evidence type="ECO:0000256" key="5">
    <source>
        <dbReference type="ARBA" id="ARBA00049203"/>
    </source>
</evidence>
<evidence type="ECO:0000259" key="7">
    <source>
        <dbReference type="Pfam" id="PF00561"/>
    </source>
</evidence>
<dbReference type="Pfam" id="PF00561">
    <property type="entry name" value="Abhydrolase_1"/>
    <property type="match status" value="1"/>
</dbReference>
<evidence type="ECO:0000313" key="8">
    <source>
        <dbReference type="EMBL" id="MDD9206316.1"/>
    </source>
</evidence>
<reference evidence="8" key="1">
    <citation type="submission" date="2023-02" db="EMBL/GenBank/DDBJ databases">
        <title>Georgenia sp.10Sc9-8, isolated from a soil sample collected from the Taklamakan desert.</title>
        <authorList>
            <person name="Liu S."/>
        </authorList>
    </citation>
    <scope>NUCLEOTIDE SEQUENCE</scope>
    <source>
        <strain evidence="8">10Sc9-8</strain>
    </source>
</reference>
<evidence type="ECO:0000313" key="9">
    <source>
        <dbReference type="Proteomes" id="UP001165561"/>
    </source>
</evidence>
<evidence type="ECO:0000256" key="2">
    <source>
        <dbReference type="ARBA" id="ARBA00013111"/>
    </source>
</evidence>
<dbReference type="InterPro" id="IPR016812">
    <property type="entry name" value="PPase_methylesterase_euk"/>
</dbReference>
<dbReference type="Gene3D" id="3.40.50.1820">
    <property type="entry name" value="alpha/beta hydrolase"/>
    <property type="match status" value="1"/>
</dbReference>
<dbReference type="EC" id="3.1.1.89" evidence="2"/>
<dbReference type="SUPFAM" id="SSF53474">
    <property type="entry name" value="alpha/beta-Hydrolases"/>
    <property type="match status" value="1"/>
</dbReference>
<dbReference type="PANTHER" id="PTHR14189">
    <property type="entry name" value="PROTEIN PHOSPHATASE METHYLESTERASE-1 RELATED"/>
    <property type="match status" value="1"/>
</dbReference>
<keyword evidence="9" id="KW-1185">Reference proteome</keyword>
<comment type="catalytic activity">
    <reaction evidence="5">
        <text>[phosphatase 2A protein]-C-terminal L-leucine methyl ester + H2O = [phosphatase 2A protein]-C-terminal L-leucine + methanol + H(+)</text>
        <dbReference type="Rhea" id="RHEA:48548"/>
        <dbReference type="Rhea" id="RHEA-COMP:12134"/>
        <dbReference type="Rhea" id="RHEA-COMP:12135"/>
        <dbReference type="ChEBI" id="CHEBI:15377"/>
        <dbReference type="ChEBI" id="CHEBI:15378"/>
        <dbReference type="ChEBI" id="CHEBI:17790"/>
        <dbReference type="ChEBI" id="CHEBI:90516"/>
        <dbReference type="ChEBI" id="CHEBI:90517"/>
        <dbReference type="EC" id="3.1.1.89"/>
    </reaction>
</comment>
<proteinExistence type="inferred from homology"/>
<dbReference type="InterPro" id="IPR029058">
    <property type="entry name" value="AB_hydrolase_fold"/>
</dbReference>
<evidence type="ECO:0000256" key="4">
    <source>
        <dbReference type="ARBA" id="ARBA00022801"/>
    </source>
</evidence>
<gene>
    <name evidence="8" type="ORF">PU560_07520</name>
</gene>
<evidence type="ECO:0000256" key="1">
    <source>
        <dbReference type="ARBA" id="ARBA00008645"/>
    </source>
</evidence>
<accession>A0ABT5TW81</accession>
<feature type="domain" description="AB hydrolase-1" evidence="7">
    <location>
        <begin position="54"/>
        <end position="177"/>
    </location>
</feature>
<dbReference type="PANTHER" id="PTHR14189:SF0">
    <property type="entry name" value="PROTEIN PHOSPHATASE METHYLESTERASE 1"/>
    <property type="match status" value="1"/>
</dbReference>
<feature type="non-terminal residue" evidence="8">
    <location>
        <position position="197"/>
    </location>
</feature>
<protein>
    <recommendedName>
        <fullName evidence="2">protein phosphatase methylesterase-1</fullName>
        <ecNumber evidence="2">3.1.1.89</ecNumber>
    </recommendedName>
</protein>
<sequence length="197" mass="20052">MARTTAGAASSSRRGAGRERASEAALVRRARTSSATSRDGTRLVVRSAGPPDGPVVVLVHGLGLSVESWDGVAAALARTLRVITYDLRGHGESGRAVGGDYSLEAHADDLAAVLRDAVPAGAAPVVAGHSLGGAIIIAHARAASDGRIAGAVFVGSGGSSITVPGLPGRRLPGWARRRLRTAWYGILRGATVLGRRI</sequence>
<dbReference type="Proteomes" id="UP001165561">
    <property type="component" value="Unassembled WGS sequence"/>
</dbReference>
<name>A0ABT5TW81_9MICO</name>
<keyword evidence="4 8" id="KW-0378">Hydrolase</keyword>